<dbReference type="CDD" id="cd03809">
    <property type="entry name" value="GT4_MtfB-like"/>
    <property type="match status" value="1"/>
</dbReference>
<feature type="domain" description="Glycosyl transferase family 1" evidence="2">
    <location>
        <begin position="189"/>
        <end position="341"/>
    </location>
</feature>
<keyword evidence="1" id="KW-0808">Transferase</keyword>
<dbReference type="PANTHER" id="PTHR46401:SF2">
    <property type="entry name" value="GLYCOSYLTRANSFERASE WBBK-RELATED"/>
    <property type="match status" value="1"/>
</dbReference>
<dbReference type="Pfam" id="PF00534">
    <property type="entry name" value="Glycos_transf_1"/>
    <property type="match status" value="1"/>
</dbReference>
<dbReference type="eggNOG" id="COG0438">
    <property type="taxonomic scope" value="Bacteria"/>
</dbReference>
<dbReference type="PANTHER" id="PTHR46401">
    <property type="entry name" value="GLYCOSYLTRANSFERASE WBBK-RELATED"/>
    <property type="match status" value="1"/>
</dbReference>
<gene>
    <name evidence="4" type="ORF">M472_17900</name>
</gene>
<proteinExistence type="predicted"/>
<dbReference type="RefSeq" id="WP_021068731.1">
    <property type="nucleotide sequence ID" value="NZ_ATDL01000004.1"/>
</dbReference>
<dbReference type="InterPro" id="IPR001296">
    <property type="entry name" value="Glyco_trans_1"/>
</dbReference>
<accession>U2JDA1</accession>
<keyword evidence="5" id="KW-1185">Reference proteome</keyword>
<sequence length="363" mass="41859">MKVLYDYQAFLMQNYGGVSRYFGGLIEGLKATPNFHYSLRVIGGRNYHLSDLDRVRGNLFFRDKYRKSPHKATRINQKKTLKVINDGNFDVFHPTYYNGYFLKSLKKPLVITVHDMTYEKYPVFFNPNDSTPYDKRKLLEKADKIIAISQTTKNDILYYNDIEEDKIEVIYHGIDLKEELSYHRLAEVPESFILYVGSRFGYKNFVLFVEAFAQLSAHTPDLHLVIVGADLGIAEQELLFRLKVLDKTKVVAASDSELNFLYKEALFFVYPSLYEGFGLPILEAFRVGCPVLLSKASCFPEVAGDSACYFDANSIESLVDNMQVLLESEALRKEMAIRGKEKVREYDLKVCIDKTFRLYSDLV</sequence>
<dbReference type="STRING" id="1346330.M472_17900"/>
<organism evidence="4 5">
    <name type="scientific">Sphingobacterium paucimobilis HER1398</name>
    <dbReference type="NCBI Taxonomy" id="1346330"/>
    <lineage>
        <taxon>Bacteria</taxon>
        <taxon>Pseudomonadati</taxon>
        <taxon>Bacteroidota</taxon>
        <taxon>Sphingobacteriia</taxon>
        <taxon>Sphingobacteriales</taxon>
        <taxon>Sphingobacteriaceae</taxon>
        <taxon>Sphingobacterium</taxon>
    </lineage>
</organism>
<evidence type="ECO:0000259" key="3">
    <source>
        <dbReference type="Pfam" id="PF13439"/>
    </source>
</evidence>
<dbReference type="GO" id="GO:0009103">
    <property type="term" value="P:lipopolysaccharide biosynthetic process"/>
    <property type="evidence" value="ECO:0007669"/>
    <property type="project" value="TreeGrafter"/>
</dbReference>
<feature type="domain" description="Glycosyltransferase subfamily 4-like N-terminal" evidence="3">
    <location>
        <begin position="15"/>
        <end position="177"/>
    </location>
</feature>
<dbReference type="OrthoDB" id="9801609at2"/>
<evidence type="ECO:0000259" key="2">
    <source>
        <dbReference type="Pfam" id="PF00534"/>
    </source>
</evidence>
<name>U2JDA1_9SPHI</name>
<dbReference type="SUPFAM" id="SSF53756">
    <property type="entry name" value="UDP-Glycosyltransferase/glycogen phosphorylase"/>
    <property type="match status" value="1"/>
</dbReference>
<reference evidence="4 5" key="1">
    <citation type="journal article" date="2013" name="Genome Announc.">
        <title>The Draft Genome Sequence of Sphingomonas paucimobilis Strain HER1398 (Proteobacteria), Host to the Giant PAU Phage, Indicates That It Is a Member of the Genus Sphingobacterium (Bacteroidetes).</title>
        <authorList>
            <person name="White R.A.III."/>
            <person name="Suttle C.A."/>
        </authorList>
    </citation>
    <scope>NUCLEOTIDE SEQUENCE [LARGE SCALE GENOMIC DNA]</scope>
    <source>
        <strain evidence="4 5">HER1398</strain>
    </source>
</reference>
<evidence type="ECO:0000313" key="4">
    <source>
        <dbReference type="EMBL" id="ERJ60633.1"/>
    </source>
</evidence>
<dbReference type="Proteomes" id="UP000016584">
    <property type="component" value="Unassembled WGS sequence"/>
</dbReference>
<protein>
    <submittedName>
        <fullName evidence="4">Uncharacterized protein</fullName>
    </submittedName>
</protein>
<dbReference type="PATRIC" id="fig|1346330.5.peg.537"/>
<comment type="caution">
    <text evidence="4">The sequence shown here is derived from an EMBL/GenBank/DDBJ whole genome shotgun (WGS) entry which is preliminary data.</text>
</comment>
<dbReference type="Gene3D" id="3.40.50.2000">
    <property type="entry name" value="Glycogen Phosphorylase B"/>
    <property type="match status" value="2"/>
</dbReference>
<evidence type="ECO:0000256" key="1">
    <source>
        <dbReference type="ARBA" id="ARBA00022679"/>
    </source>
</evidence>
<dbReference type="GO" id="GO:0016757">
    <property type="term" value="F:glycosyltransferase activity"/>
    <property type="evidence" value="ECO:0007669"/>
    <property type="project" value="InterPro"/>
</dbReference>
<dbReference type="InterPro" id="IPR028098">
    <property type="entry name" value="Glyco_trans_4-like_N"/>
</dbReference>
<evidence type="ECO:0000313" key="5">
    <source>
        <dbReference type="Proteomes" id="UP000016584"/>
    </source>
</evidence>
<dbReference type="Pfam" id="PF13439">
    <property type="entry name" value="Glyco_transf_4"/>
    <property type="match status" value="1"/>
</dbReference>
<dbReference type="EMBL" id="ATDL01000004">
    <property type="protein sequence ID" value="ERJ60633.1"/>
    <property type="molecule type" value="Genomic_DNA"/>
</dbReference>
<dbReference type="AlphaFoldDB" id="U2JDA1"/>